<dbReference type="InterPro" id="IPR036928">
    <property type="entry name" value="AS_sf"/>
</dbReference>
<feature type="compositionally biased region" description="Low complexity" evidence="1">
    <location>
        <begin position="36"/>
        <end position="68"/>
    </location>
</feature>
<reference evidence="3" key="1">
    <citation type="submission" date="2015-09" db="EMBL/GenBank/DDBJ databases">
        <authorList>
            <consortium name="Pathogen Informatics"/>
        </authorList>
    </citation>
    <scope>NUCLEOTIDE SEQUENCE [LARGE SCALE GENOMIC DNA]</scope>
    <source>
        <strain evidence="3">Lake Konstanz</strain>
    </source>
</reference>
<dbReference type="GO" id="GO:0003824">
    <property type="term" value="F:catalytic activity"/>
    <property type="evidence" value="ECO:0007669"/>
    <property type="project" value="InterPro"/>
</dbReference>
<dbReference type="PANTHER" id="PTHR11895:SF67">
    <property type="entry name" value="AMIDASE DOMAIN-CONTAINING PROTEIN"/>
    <property type="match status" value="1"/>
</dbReference>
<dbReference type="SUPFAM" id="SSF75304">
    <property type="entry name" value="Amidase signature (AS) enzymes"/>
    <property type="match status" value="1"/>
</dbReference>
<name>A0A0S4KK65_BODSA</name>
<evidence type="ECO:0000313" key="3">
    <source>
        <dbReference type="Proteomes" id="UP000051952"/>
    </source>
</evidence>
<dbReference type="PANTHER" id="PTHR11895">
    <property type="entry name" value="TRANSAMIDASE"/>
    <property type="match status" value="1"/>
</dbReference>
<dbReference type="OrthoDB" id="270858at2759"/>
<accession>A0A0S4KK65</accession>
<feature type="region of interest" description="Disordered" evidence="1">
    <location>
        <begin position="36"/>
        <end position="80"/>
    </location>
</feature>
<dbReference type="InterPro" id="IPR000120">
    <property type="entry name" value="Amidase"/>
</dbReference>
<proteinExistence type="predicted"/>
<evidence type="ECO:0000256" key="1">
    <source>
        <dbReference type="SAM" id="MobiDB-lite"/>
    </source>
</evidence>
<feature type="compositionally biased region" description="Polar residues" evidence="1">
    <location>
        <begin position="69"/>
        <end position="80"/>
    </location>
</feature>
<gene>
    <name evidence="2" type="ORF">BSAL_03910</name>
</gene>
<keyword evidence="3" id="KW-1185">Reference proteome</keyword>
<protein>
    <submittedName>
        <fullName evidence="2">Amidase, putative</fullName>
    </submittedName>
</protein>
<dbReference type="Gene3D" id="3.90.1300.10">
    <property type="entry name" value="Amidase signature (AS) domain"/>
    <property type="match status" value="1"/>
</dbReference>
<organism evidence="2 3">
    <name type="scientific">Bodo saltans</name>
    <name type="common">Flagellated protozoan</name>
    <dbReference type="NCBI Taxonomy" id="75058"/>
    <lineage>
        <taxon>Eukaryota</taxon>
        <taxon>Discoba</taxon>
        <taxon>Euglenozoa</taxon>
        <taxon>Kinetoplastea</taxon>
        <taxon>Metakinetoplastina</taxon>
        <taxon>Eubodonida</taxon>
        <taxon>Bodonidae</taxon>
        <taxon>Bodo</taxon>
    </lineage>
</organism>
<evidence type="ECO:0000313" key="2">
    <source>
        <dbReference type="EMBL" id="CUI13030.1"/>
    </source>
</evidence>
<sequence>MSVRRLVRSVYGKPSEQRAIVEGCIDIARAGVAAATGSSPSSSSSGVASIASTPSSGSSAGTNTSGNIATQETSNISGSANSAKRKSLFTEITNHAEYHALLVPSSGALSGVAVSVSDSIDVRGFQTRYGMDSSLFHRVPREESAFMDWIRKRGAHVVGKLKCTTPLAWEDGVALSPNTAAYAAVQRGASHYAITTTALGAPAMTACYQHDTIGFKPTARSLDTRTCAGPTTDAVHLLNRLDSGSIGIVARSVDDIKYLWDVYTGAIQSHNVVASIHEAEMREETAKKRQQQLQQQATEEHLIDHALKEEHDAFLDRIVGLHGSRSGESQVALTVGFPAEWIAQYFGDQFPSANAFEDRIHTVIQRSLKDMGKEYRNIKIEIVELPFSAVDVEGSVKAQEQIAEYDLARAFSSSTSSGMMDELPTSVVTALFNGRNVSEEQYVAAHRLRQNIVREIDNQFRDVDLICCPVVGEPYVEGNMRSVKKKKRNDG</sequence>
<dbReference type="VEuPathDB" id="TriTrypDB:BSAL_03910"/>
<dbReference type="Proteomes" id="UP000051952">
    <property type="component" value="Unassembled WGS sequence"/>
</dbReference>
<dbReference type="AlphaFoldDB" id="A0A0S4KK65"/>
<dbReference type="EMBL" id="CYKH01000326">
    <property type="protein sequence ID" value="CUI13030.1"/>
    <property type="molecule type" value="Genomic_DNA"/>
</dbReference>
<dbReference type="OMA" id="NHAEYHA"/>